<evidence type="ECO:0000256" key="7">
    <source>
        <dbReference type="SAM" id="SignalP"/>
    </source>
</evidence>
<feature type="region of interest" description="Disordered" evidence="6">
    <location>
        <begin position="201"/>
        <end position="242"/>
    </location>
</feature>
<feature type="chain" id="PRO_5001610430" description="Glucosidase 2 subunit beta" evidence="7">
    <location>
        <begin position="27"/>
        <end position="503"/>
    </location>
</feature>
<dbReference type="GO" id="GO:0016301">
    <property type="term" value="F:kinase activity"/>
    <property type="evidence" value="ECO:0007669"/>
    <property type="project" value="UniProtKB-KW"/>
</dbReference>
<sequence>MNLPQNYLHIFPTICFLLQAFCLVCSSDVPLSLRGAAPRLLESYASARAQGSFTCFDGSNTVPFSYVNDDFCDCVDGSDEPGTSACPRGEFHCKNVGHEPKVLHSGFVNDGVCDCCDGSDEPKGVCSNECFASAKAEITELEGRIHQYHEGLQRRAIYIERATEVRKGWSDRLAVLATEVEEQRKVVEQLRAAKEAVEAEEERIREEKRLSEEAARADSGRDENATETGEEAEDAAAGIPDEGLEEGLEEGYYDGTHDDYFEEGYDWNDEAYEAEAAEAAADTDDPDEIGRRVAARWTSDPDATGAGDQDEGVDVDEGYDPDGYSEGEHDGAAGDDATTEEGNRIRTEFHDADSKLRSLEKEQSDLTSKLAGKYGDDGVWTSLRDQCFSAHVDKYVYEVCIFGEAKQKEGHSSVSLGRWNGELNGSELMYTEGQGCWQGPKRSLRVRLACGAAEELSSVEEPSRCEYSALLRTPAACSQQDMELSRAKLSELKAELNKLHDEL</sequence>
<dbReference type="Gene3D" id="4.10.400.10">
    <property type="entry name" value="Low-density Lipoprotein Receptor"/>
    <property type="match status" value="1"/>
</dbReference>
<evidence type="ECO:0000256" key="5">
    <source>
        <dbReference type="SAM" id="Coils"/>
    </source>
</evidence>
<dbReference type="PANTHER" id="PTHR12630">
    <property type="entry name" value="N-LINKED OLIGOSACCHARIDE PROCESSING"/>
    <property type="match status" value="1"/>
</dbReference>
<organism evidence="9">
    <name type="scientific">Tetraselmis sp. GSL018</name>
    <dbReference type="NCBI Taxonomy" id="582737"/>
    <lineage>
        <taxon>Eukaryota</taxon>
        <taxon>Viridiplantae</taxon>
        <taxon>Chlorophyta</taxon>
        <taxon>core chlorophytes</taxon>
        <taxon>Chlorodendrophyceae</taxon>
        <taxon>Chlorodendrales</taxon>
        <taxon>Chlorodendraceae</taxon>
        <taxon>Tetraselmis</taxon>
    </lineage>
</organism>
<keyword evidence="9" id="KW-0808">Transferase</keyword>
<dbReference type="PROSITE" id="PS51914">
    <property type="entry name" value="MRH"/>
    <property type="match status" value="1"/>
</dbReference>
<dbReference type="Gene3D" id="2.70.130.10">
    <property type="entry name" value="Mannose-6-phosphate receptor binding domain"/>
    <property type="match status" value="1"/>
</dbReference>
<dbReference type="InterPro" id="IPR036607">
    <property type="entry name" value="PRKCSH"/>
</dbReference>
<accession>A0A061RAM8</accession>
<dbReference type="Pfam" id="PF13015">
    <property type="entry name" value="PRKCSH_1"/>
    <property type="match status" value="1"/>
</dbReference>
<feature type="signal peptide" evidence="7">
    <location>
        <begin position="1"/>
        <end position="26"/>
    </location>
</feature>
<dbReference type="SUPFAM" id="SSF50911">
    <property type="entry name" value="Mannose 6-phosphate receptor domain"/>
    <property type="match status" value="1"/>
</dbReference>
<dbReference type="GO" id="GO:0017177">
    <property type="term" value="C:glucosidase II complex"/>
    <property type="evidence" value="ECO:0007669"/>
    <property type="project" value="TreeGrafter"/>
</dbReference>
<evidence type="ECO:0000256" key="1">
    <source>
        <dbReference type="ARBA" id="ARBA00022387"/>
    </source>
</evidence>
<name>A0A061RAM8_9CHLO</name>
<feature type="compositionally biased region" description="Basic and acidic residues" evidence="6">
    <location>
        <begin position="201"/>
        <end position="224"/>
    </location>
</feature>
<dbReference type="InterPro" id="IPR039794">
    <property type="entry name" value="Gtb1-like"/>
</dbReference>
<dbReference type="EMBL" id="GBEZ01018776">
    <property type="protein sequence ID" value="JAC67700.1"/>
    <property type="molecule type" value="Transcribed_RNA"/>
</dbReference>
<proteinExistence type="predicted"/>
<dbReference type="InterPro" id="IPR002172">
    <property type="entry name" value="LDrepeatLR_classA_rpt"/>
</dbReference>
<evidence type="ECO:0000256" key="3">
    <source>
        <dbReference type="ARBA" id="ARBA00022824"/>
    </source>
</evidence>
<dbReference type="AlphaFoldDB" id="A0A061RAM8"/>
<dbReference type="InterPro" id="IPR028146">
    <property type="entry name" value="PRKCSH_N"/>
</dbReference>
<dbReference type="Pfam" id="PF12999">
    <property type="entry name" value="PRKCSH-like"/>
    <property type="match status" value="1"/>
</dbReference>
<dbReference type="InterPro" id="IPR036055">
    <property type="entry name" value="LDL_receptor-like_sf"/>
</dbReference>
<feature type="region of interest" description="Disordered" evidence="6">
    <location>
        <begin position="296"/>
        <end position="342"/>
    </location>
</feature>
<keyword evidence="5" id="KW-0175">Coiled coil</keyword>
<evidence type="ECO:0000256" key="4">
    <source>
        <dbReference type="ARBA" id="ARBA00023157"/>
    </source>
</evidence>
<keyword evidence="4" id="KW-1015">Disulfide bond</keyword>
<keyword evidence="2 7" id="KW-0732">Signal</keyword>
<dbReference type="CDD" id="cd00112">
    <property type="entry name" value="LDLa"/>
    <property type="match status" value="1"/>
</dbReference>
<dbReference type="GO" id="GO:0006491">
    <property type="term" value="P:N-glycan processing"/>
    <property type="evidence" value="ECO:0007669"/>
    <property type="project" value="TreeGrafter"/>
</dbReference>
<reference evidence="9" key="1">
    <citation type="submission" date="2014-05" db="EMBL/GenBank/DDBJ databases">
        <title>The transcriptome of the halophilic microalga Tetraselmis sp. GSL018 isolated from the Great Salt Lake, Utah.</title>
        <authorList>
            <person name="Jinkerson R.E."/>
            <person name="D'Adamo S."/>
            <person name="Posewitz M.C."/>
        </authorList>
    </citation>
    <scope>NUCLEOTIDE SEQUENCE</scope>
    <source>
        <strain evidence="9">GSL018</strain>
    </source>
</reference>
<feature type="domain" description="MRH" evidence="8">
    <location>
        <begin position="364"/>
        <end position="479"/>
    </location>
</feature>
<evidence type="ECO:0000256" key="6">
    <source>
        <dbReference type="SAM" id="MobiDB-lite"/>
    </source>
</evidence>
<gene>
    <name evidence="9" type="primary">PRKCSH</name>
    <name evidence="9" type="ORF">TSPGSL018_10486</name>
</gene>
<protein>
    <recommendedName>
        <fullName evidence="1">Glucosidase 2 subunit beta</fullName>
    </recommendedName>
</protein>
<keyword evidence="9" id="KW-0418">Kinase</keyword>
<evidence type="ECO:0000256" key="2">
    <source>
        <dbReference type="ARBA" id="ARBA00022729"/>
    </source>
</evidence>
<keyword evidence="3" id="KW-0256">Endoplasmic reticulum</keyword>
<feature type="coiled-coil region" evidence="5">
    <location>
        <begin position="475"/>
        <end position="502"/>
    </location>
</feature>
<evidence type="ECO:0000313" key="9">
    <source>
        <dbReference type="EMBL" id="JAC67700.1"/>
    </source>
</evidence>
<dbReference type="PANTHER" id="PTHR12630:SF1">
    <property type="entry name" value="GLUCOSIDASE 2 SUBUNIT BETA"/>
    <property type="match status" value="1"/>
</dbReference>
<dbReference type="InterPro" id="IPR009011">
    <property type="entry name" value="Man6P_isomerase_rcpt-bd_dom_sf"/>
</dbReference>
<feature type="compositionally biased region" description="Acidic residues" evidence="6">
    <location>
        <begin position="308"/>
        <end position="325"/>
    </location>
</feature>
<dbReference type="PROSITE" id="PS50068">
    <property type="entry name" value="LDLRA_2"/>
    <property type="match status" value="1"/>
</dbReference>
<dbReference type="InterPro" id="IPR044865">
    <property type="entry name" value="MRH_dom"/>
</dbReference>
<evidence type="ECO:0000259" key="8">
    <source>
        <dbReference type="PROSITE" id="PS51914"/>
    </source>
</evidence>